<keyword evidence="4" id="KW-0966">Cell projection</keyword>
<keyword evidence="6" id="KW-1185">Reference proteome</keyword>
<accession>A0A6A4KG00</accession>
<name>A0A6A4KG00_APOLU</name>
<dbReference type="GO" id="GO:1905515">
    <property type="term" value="P:non-motile cilium assembly"/>
    <property type="evidence" value="ECO:0007669"/>
    <property type="project" value="TreeGrafter"/>
</dbReference>
<evidence type="ECO:0000256" key="4">
    <source>
        <dbReference type="ARBA" id="ARBA00023273"/>
    </source>
</evidence>
<dbReference type="InterPro" id="IPR019530">
    <property type="entry name" value="Intra-flagellar_transport_57"/>
</dbReference>
<dbReference type="AlphaFoldDB" id="A0A6A4KG00"/>
<evidence type="ECO:0000313" key="6">
    <source>
        <dbReference type="Proteomes" id="UP000466442"/>
    </source>
</evidence>
<reference evidence="5" key="1">
    <citation type="journal article" date="2021" name="Mol. Ecol. Resour.">
        <title>Apolygus lucorum genome provides insights into omnivorousness and mesophyll feeding.</title>
        <authorList>
            <person name="Liu Y."/>
            <person name="Liu H."/>
            <person name="Wang H."/>
            <person name="Huang T."/>
            <person name="Liu B."/>
            <person name="Yang B."/>
            <person name="Yin L."/>
            <person name="Li B."/>
            <person name="Zhang Y."/>
            <person name="Zhang S."/>
            <person name="Jiang F."/>
            <person name="Zhang X."/>
            <person name="Ren Y."/>
            <person name="Wang B."/>
            <person name="Wang S."/>
            <person name="Lu Y."/>
            <person name="Wu K."/>
            <person name="Fan W."/>
            <person name="Wang G."/>
        </authorList>
    </citation>
    <scope>NUCLEOTIDE SEQUENCE</scope>
    <source>
        <strain evidence="5">12Hb</strain>
    </source>
</reference>
<dbReference type="OrthoDB" id="423881at2759"/>
<comment type="caution">
    <text evidence="5">The sequence shown here is derived from an EMBL/GenBank/DDBJ whole genome shotgun (WGS) entry which is preliminary data.</text>
</comment>
<comment type="subcellular location">
    <subcellularLocation>
        <location evidence="1">Cell projection</location>
        <location evidence="1">Cilium</location>
    </subcellularLocation>
</comment>
<gene>
    <name evidence="5" type="ORF">GE061_013274</name>
</gene>
<dbReference type="GO" id="GO:0030992">
    <property type="term" value="C:intraciliary transport particle B"/>
    <property type="evidence" value="ECO:0007669"/>
    <property type="project" value="TreeGrafter"/>
</dbReference>
<proteinExistence type="inferred from homology"/>
<dbReference type="GO" id="GO:0005929">
    <property type="term" value="C:cilium"/>
    <property type="evidence" value="ECO:0007669"/>
    <property type="project" value="UniProtKB-SubCell"/>
</dbReference>
<dbReference type="GO" id="GO:0005794">
    <property type="term" value="C:Golgi apparatus"/>
    <property type="evidence" value="ECO:0007669"/>
    <property type="project" value="TreeGrafter"/>
</dbReference>
<dbReference type="Proteomes" id="UP000466442">
    <property type="component" value="Linkage Group LG5"/>
</dbReference>
<evidence type="ECO:0000256" key="3">
    <source>
        <dbReference type="ARBA" id="ARBA00023069"/>
    </source>
</evidence>
<keyword evidence="3" id="KW-0969">Cilium</keyword>
<organism evidence="5 6">
    <name type="scientific">Apolygus lucorum</name>
    <name type="common">Small green plant bug</name>
    <name type="synonym">Lygocoris lucorum</name>
    <dbReference type="NCBI Taxonomy" id="248454"/>
    <lineage>
        <taxon>Eukaryota</taxon>
        <taxon>Metazoa</taxon>
        <taxon>Ecdysozoa</taxon>
        <taxon>Arthropoda</taxon>
        <taxon>Hexapoda</taxon>
        <taxon>Insecta</taxon>
        <taxon>Pterygota</taxon>
        <taxon>Neoptera</taxon>
        <taxon>Paraneoptera</taxon>
        <taxon>Hemiptera</taxon>
        <taxon>Heteroptera</taxon>
        <taxon>Panheteroptera</taxon>
        <taxon>Cimicomorpha</taxon>
        <taxon>Miridae</taxon>
        <taxon>Mirini</taxon>
        <taxon>Apolygus</taxon>
    </lineage>
</organism>
<dbReference type="PANTHER" id="PTHR16011:SF0">
    <property type="entry name" value="INTRAFLAGELLAR TRANSPORT PROTEIN 57 HOMOLOG"/>
    <property type="match status" value="1"/>
</dbReference>
<evidence type="ECO:0000256" key="1">
    <source>
        <dbReference type="ARBA" id="ARBA00004138"/>
    </source>
</evidence>
<dbReference type="GO" id="GO:0042073">
    <property type="term" value="P:intraciliary transport"/>
    <property type="evidence" value="ECO:0007669"/>
    <property type="project" value="TreeGrafter"/>
</dbReference>
<evidence type="ECO:0000313" key="5">
    <source>
        <dbReference type="EMBL" id="KAF6210172.1"/>
    </source>
</evidence>
<sequence length="402" mass="45737">MSTASSRLSTAEDDPGYTIFEMMETLLEKLKMLNYDEEFIKSLKMRPLNRHYFALQTNPGEQFFMFVSLCSWLFKKIGLMFSQPQEDDDPNSTIASILEALRSLEVNSDFSPSKLKKGSGYYPILCLSNLVDIAIRKQRISYKKPDEPLVGETQEEVVEADADVELALDRVEEDMAIDDDSDFDEDNELDVDDLYLSNAYIETGKINEVVENDVTAEAWQLELERVMPLLKVSIKSNSGDWRSHLEIMKTHQAGLTEISTLVTSNLGKISTDIDNVMQKMGKREKLINSQFDLMLTQYRALQDELAAVNERYREVNVGVVERQKTLNSISDNLETVKQEMDERGATMSDGSPLVHIKKAVKDIKKEIFEMDINIAVAEHIIVESKLRDKSLESQLIRSSGMT</sequence>
<dbReference type="PANTHER" id="PTHR16011">
    <property type="entry name" value="IFT57/HIPPI"/>
    <property type="match status" value="1"/>
</dbReference>
<dbReference type="Pfam" id="PF10498">
    <property type="entry name" value="IFT57"/>
    <property type="match status" value="1"/>
</dbReference>
<dbReference type="GO" id="GO:0005815">
    <property type="term" value="C:microtubule organizing center"/>
    <property type="evidence" value="ECO:0007669"/>
    <property type="project" value="TreeGrafter"/>
</dbReference>
<comment type="similarity">
    <text evidence="2">Belongs to the IFT57 family.</text>
</comment>
<protein>
    <submittedName>
        <fullName evidence="5">Uncharacterized protein</fullName>
    </submittedName>
</protein>
<dbReference type="EMBL" id="WIXP02000005">
    <property type="protein sequence ID" value="KAF6210172.1"/>
    <property type="molecule type" value="Genomic_DNA"/>
</dbReference>
<evidence type="ECO:0000256" key="2">
    <source>
        <dbReference type="ARBA" id="ARBA00009415"/>
    </source>
</evidence>